<feature type="domain" description="DUF7133" evidence="2">
    <location>
        <begin position="102"/>
        <end position="243"/>
    </location>
</feature>
<proteinExistence type="predicted"/>
<dbReference type="Gene3D" id="2.120.10.30">
    <property type="entry name" value="TolB, C-terminal domain"/>
    <property type="match status" value="1"/>
</dbReference>
<keyword evidence="1" id="KW-0732">Signal</keyword>
<protein>
    <submittedName>
        <fullName evidence="3">Probable large, multifunctional secreted protein</fullName>
    </submittedName>
</protein>
<dbReference type="Pfam" id="PF23500">
    <property type="entry name" value="DUF7133"/>
    <property type="match status" value="1"/>
</dbReference>
<feature type="signal peptide" evidence="1">
    <location>
        <begin position="1"/>
        <end position="32"/>
    </location>
</feature>
<name>A0A6J4PCH7_9BACT</name>
<dbReference type="EMBL" id="CADCUQ010000515">
    <property type="protein sequence ID" value="CAA9410720.1"/>
    <property type="molecule type" value="Genomic_DNA"/>
</dbReference>
<dbReference type="InterPro" id="IPR055557">
    <property type="entry name" value="DUF7133"/>
</dbReference>
<gene>
    <name evidence="3" type="ORF">AVDCRST_MAG64-2302</name>
</gene>
<feature type="chain" id="PRO_5027002530" evidence="1">
    <location>
        <begin position="33"/>
        <end position="520"/>
    </location>
</feature>
<organism evidence="3">
    <name type="scientific">uncultured Phycisphaerae bacterium</name>
    <dbReference type="NCBI Taxonomy" id="904963"/>
    <lineage>
        <taxon>Bacteria</taxon>
        <taxon>Pseudomonadati</taxon>
        <taxon>Planctomycetota</taxon>
        <taxon>Phycisphaerae</taxon>
        <taxon>environmental samples</taxon>
    </lineage>
</organism>
<accession>A0A6J4PCH7</accession>
<evidence type="ECO:0000313" key="3">
    <source>
        <dbReference type="EMBL" id="CAA9410720.1"/>
    </source>
</evidence>
<reference evidence="3" key="1">
    <citation type="submission" date="2020-02" db="EMBL/GenBank/DDBJ databases">
        <authorList>
            <person name="Meier V. D."/>
        </authorList>
    </citation>
    <scope>NUCLEOTIDE SEQUENCE</scope>
    <source>
        <strain evidence="3">AVDCRST_MAG64</strain>
    </source>
</reference>
<dbReference type="PANTHER" id="PTHR33546">
    <property type="entry name" value="LARGE, MULTIFUNCTIONAL SECRETED PROTEIN-RELATED"/>
    <property type="match status" value="1"/>
</dbReference>
<dbReference type="SUPFAM" id="SSF63829">
    <property type="entry name" value="Calcium-dependent phosphotriesterase"/>
    <property type="match status" value="1"/>
</dbReference>
<dbReference type="PANTHER" id="PTHR33546:SF1">
    <property type="entry name" value="LARGE, MULTIFUNCTIONAL SECRETED PROTEIN"/>
    <property type="match status" value="1"/>
</dbReference>
<evidence type="ECO:0000259" key="2">
    <source>
        <dbReference type="Pfam" id="PF23500"/>
    </source>
</evidence>
<sequence>MRGDFRPSTAVRTLRAAFACVLALAVSTSALAAPASAPAKKPQNLSTDDLADVPANAREAGYYRMVDVTMPPDGVMEAGSVLLLPDGRLAVGTRRGEIYFATGADADPPAPKWVLFATGQTEILGLAWRDGALYATQQSEVTRIRDADGDGKADRFETASDAWAWGGEHEFTFGSGFDRDGAIWTVHGLTGSYTSDRPFRGWALRHWPDGRWEPVASGLRSPGGVAFNAAGDAFCTESQGPWNSACTLKHLRPGSFQGHPAGNRWYGLAPKMVKPADLTGGEAGRRHLEARLVPQYVPPAVTFPYKRMGQQAMAVMPDHSGGKFGPFAGQFFVADYTLSLVMRADVERVNGVYQGACFPFRQGFATGLIGGTLTDRGQMFVGGSKRGWPVRGLSEKAFQRLDWTGKTPFEVHSVRARPDGFELRFTAPVDPKAAADPASYTVETFTHHFFAAYGGPEIEQADQRVVSANPAADGLSVRLVVDQLVRGHVHEMHFPGVRDRDGQPLLHDVAYYTLNEIPKP</sequence>
<dbReference type="InterPro" id="IPR011042">
    <property type="entry name" value="6-blade_b-propeller_TolB-like"/>
</dbReference>
<evidence type="ECO:0000256" key="1">
    <source>
        <dbReference type="SAM" id="SignalP"/>
    </source>
</evidence>
<dbReference type="AlphaFoldDB" id="A0A6J4PCH7"/>